<dbReference type="AlphaFoldDB" id="A0A3N4HXC7"/>
<evidence type="ECO:0000313" key="3">
    <source>
        <dbReference type="Proteomes" id="UP000275078"/>
    </source>
</evidence>
<feature type="region of interest" description="Disordered" evidence="1">
    <location>
        <begin position="1"/>
        <end position="22"/>
    </location>
</feature>
<feature type="region of interest" description="Disordered" evidence="1">
    <location>
        <begin position="82"/>
        <end position="109"/>
    </location>
</feature>
<keyword evidence="3" id="KW-1185">Reference proteome</keyword>
<evidence type="ECO:0000313" key="2">
    <source>
        <dbReference type="EMBL" id="RPA78512.1"/>
    </source>
</evidence>
<name>A0A3N4HXC7_ASCIM</name>
<accession>A0A3N4HXC7</accession>
<protein>
    <submittedName>
        <fullName evidence="2">Uncharacterized protein</fullName>
    </submittedName>
</protein>
<dbReference type="EMBL" id="ML119710">
    <property type="protein sequence ID" value="RPA78512.1"/>
    <property type="molecule type" value="Genomic_DNA"/>
</dbReference>
<organism evidence="2 3">
    <name type="scientific">Ascobolus immersus RN42</name>
    <dbReference type="NCBI Taxonomy" id="1160509"/>
    <lineage>
        <taxon>Eukaryota</taxon>
        <taxon>Fungi</taxon>
        <taxon>Dikarya</taxon>
        <taxon>Ascomycota</taxon>
        <taxon>Pezizomycotina</taxon>
        <taxon>Pezizomycetes</taxon>
        <taxon>Pezizales</taxon>
        <taxon>Ascobolaceae</taxon>
        <taxon>Ascobolus</taxon>
    </lineage>
</organism>
<sequence>MPGPRRKKVRYTRPIRHDSGEEGHKDLFVISSYDKFDPVFCGARTIDWKYQPLRSRDMMKLHQRNQNPLVPVIGLSYEKAKYEVEPTPPPRDEESPLEEPPEDLETDDASTLQEKANKRAEYQAEVQAREDAYQAKVAALEPKIEIREIGLAFNRRDDDYLISMVKNRTVFAFDWNNTAMAECVVKDALGIDSQHPEWERVLDVTLANHSTNLFKCQEAAFKSALLFWETDAGKAEFRSNWANKPAYYVKDGVEHPRLPVSALFPERLKSFENAVLVFDSCMDGIDLSVLVKSEDAQGNKTLTRQGDLFRKRAFQLVRLQSCLASTMFDAECRIVKTKKGRRPGYILDYLSSIDLEFCRKTMTPTKRLVGRLFKMPDRDSGLSVGGIGRGTLVAENEDKFSDDEGTDNEDEEG</sequence>
<reference evidence="2 3" key="1">
    <citation type="journal article" date="2018" name="Nat. Ecol. Evol.">
        <title>Pezizomycetes genomes reveal the molecular basis of ectomycorrhizal truffle lifestyle.</title>
        <authorList>
            <person name="Murat C."/>
            <person name="Payen T."/>
            <person name="Noel B."/>
            <person name="Kuo A."/>
            <person name="Morin E."/>
            <person name="Chen J."/>
            <person name="Kohler A."/>
            <person name="Krizsan K."/>
            <person name="Balestrini R."/>
            <person name="Da Silva C."/>
            <person name="Montanini B."/>
            <person name="Hainaut M."/>
            <person name="Levati E."/>
            <person name="Barry K.W."/>
            <person name="Belfiori B."/>
            <person name="Cichocki N."/>
            <person name="Clum A."/>
            <person name="Dockter R.B."/>
            <person name="Fauchery L."/>
            <person name="Guy J."/>
            <person name="Iotti M."/>
            <person name="Le Tacon F."/>
            <person name="Lindquist E.A."/>
            <person name="Lipzen A."/>
            <person name="Malagnac F."/>
            <person name="Mello A."/>
            <person name="Molinier V."/>
            <person name="Miyauchi S."/>
            <person name="Poulain J."/>
            <person name="Riccioni C."/>
            <person name="Rubini A."/>
            <person name="Sitrit Y."/>
            <person name="Splivallo R."/>
            <person name="Traeger S."/>
            <person name="Wang M."/>
            <person name="Zifcakova L."/>
            <person name="Wipf D."/>
            <person name="Zambonelli A."/>
            <person name="Paolocci F."/>
            <person name="Nowrousian M."/>
            <person name="Ottonello S."/>
            <person name="Baldrian P."/>
            <person name="Spatafora J.W."/>
            <person name="Henrissat B."/>
            <person name="Nagy L.G."/>
            <person name="Aury J.M."/>
            <person name="Wincker P."/>
            <person name="Grigoriev I.V."/>
            <person name="Bonfante P."/>
            <person name="Martin F.M."/>
        </authorList>
    </citation>
    <scope>NUCLEOTIDE SEQUENCE [LARGE SCALE GENOMIC DNA]</scope>
    <source>
        <strain evidence="2 3">RN42</strain>
    </source>
</reference>
<feature type="region of interest" description="Disordered" evidence="1">
    <location>
        <begin position="386"/>
        <end position="413"/>
    </location>
</feature>
<dbReference type="Proteomes" id="UP000275078">
    <property type="component" value="Unassembled WGS sequence"/>
</dbReference>
<proteinExistence type="predicted"/>
<feature type="compositionally biased region" description="Acidic residues" evidence="1">
    <location>
        <begin position="95"/>
        <end position="108"/>
    </location>
</feature>
<evidence type="ECO:0000256" key="1">
    <source>
        <dbReference type="SAM" id="MobiDB-lite"/>
    </source>
</evidence>
<feature type="compositionally biased region" description="Basic and acidic residues" evidence="1">
    <location>
        <begin position="82"/>
        <end position="94"/>
    </location>
</feature>
<feature type="compositionally biased region" description="Acidic residues" evidence="1">
    <location>
        <begin position="400"/>
        <end position="413"/>
    </location>
</feature>
<feature type="compositionally biased region" description="Basic residues" evidence="1">
    <location>
        <begin position="1"/>
        <end position="14"/>
    </location>
</feature>
<gene>
    <name evidence="2" type="ORF">BJ508DRAFT_309150</name>
</gene>